<dbReference type="AlphaFoldDB" id="C8ZCB9"/>
<accession>C8ZCB9</accession>
<dbReference type="SMR" id="C8ZCB9"/>
<dbReference type="EMBL" id="FN393077">
    <property type="protein sequence ID" value="CAY81035.1"/>
    <property type="molecule type" value="Genomic_DNA"/>
</dbReference>
<protein>
    <submittedName>
        <fullName evidence="2">EC1118_1K5_1948p</fullName>
    </submittedName>
</protein>
<gene>
    <name evidence="2" type="ORF">EC1118_1K5_1948g</name>
</gene>
<feature type="transmembrane region" description="Helical" evidence="1">
    <location>
        <begin position="45"/>
        <end position="66"/>
    </location>
</feature>
<dbReference type="Proteomes" id="UP000000286">
    <property type="component" value="Chromosome XI"/>
</dbReference>
<reference evidence="2 3" key="1">
    <citation type="journal article" date="2009" name="Proc. Natl. Acad. Sci. U.S.A.">
        <title>Eukaryote-to-eukaryote gene transfer events revealed by the genome sequence of the wine yeast Saccharomyces cerevisiae EC1118.</title>
        <authorList>
            <person name="Novo M."/>
            <person name="Bigey F."/>
            <person name="Beyne E."/>
            <person name="Galeote V."/>
            <person name="Gavory F."/>
            <person name="Mallet S."/>
            <person name="Cambot B."/>
            <person name="Legras J.L."/>
            <person name="Wincker P."/>
            <person name="Casaregola S."/>
            <person name="Dequin S."/>
        </authorList>
    </citation>
    <scope>NUCLEOTIDE SEQUENCE [LARGE SCALE GENOMIC DNA]</scope>
    <source>
        <strain evidence="3">Lalvin EC1118 / Prise de mousse</strain>
    </source>
</reference>
<dbReference type="HOGENOM" id="CLU_2005689_0_0_1"/>
<proteinExistence type="predicted"/>
<feature type="transmembrane region" description="Helical" evidence="1">
    <location>
        <begin position="78"/>
        <end position="101"/>
    </location>
</feature>
<evidence type="ECO:0000313" key="3">
    <source>
        <dbReference type="Proteomes" id="UP000000286"/>
    </source>
</evidence>
<evidence type="ECO:0000256" key="1">
    <source>
        <dbReference type="SAM" id="Phobius"/>
    </source>
</evidence>
<evidence type="ECO:0000313" key="2">
    <source>
        <dbReference type="EMBL" id="CAY81035.1"/>
    </source>
</evidence>
<name>C8ZCB9_YEAS8</name>
<organism evidence="2 3">
    <name type="scientific">Saccharomyces cerevisiae (strain Lalvin EC1118 / Prise de mousse)</name>
    <name type="common">Baker's yeast</name>
    <dbReference type="NCBI Taxonomy" id="643680"/>
    <lineage>
        <taxon>Eukaryota</taxon>
        <taxon>Fungi</taxon>
        <taxon>Dikarya</taxon>
        <taxon>Ascomycota</taxon>
        <taxon>Saccharomycotina</taxon>
        <taxon>Saccharomycetes</taxon>
        <taxon>Saccharomycetales</taxon>
        <taxon>Saccharomycetaceae</taxon>
        <taxon>Saccharomyces</taxon>
    </lineage>
</organism>
<keyword evidence="1" id="KW-1133">Transmembrane helix</keyword>
<keyword evidence="1" id="KW-0812">Transmembrane</keyword>
<keyword evidence="1" id="KW-0472">Membrane</keyword>
<sequence length="124" mass="14704">MWLSLYRRKNIAGPLPCVLIFITSKNCMYLFILSIRRKMNDGPRLWYFFRTLFFIGPFVVIIRLSLRVVVPLLQRRALYIIAVLIVVIAVVINMFFMSQLLPHFIGHNRRRYHAGTRPVLLLQK</sequence>
<feature type="transmembrane region" description="Helical" evidence="1">
    <location>
        <begin position="12"/>
        <end position="33"/>
    </location>
</feature>